<accession>A0A1B8P760</accession>
<sequence>MYLIGRRTTPSRMNETMPQSSFYAKVRRGLPAVIAQWLALGQGDTDRLALILAETARVAKLGEPEETPSGATLEAWCDAERHDEIPLWAGRTAVFLLVQMPARPQPADDDEACAWAYCWLRNRQADDYDDAVAGLPEHLREPLDAALKAAWVDQQGLRLV</sequence>
<name>A0A1B8P760_HALEL</name>
<evidence type="ECO:0000313" key="2">
    <source>
        <dbReference type="Proteomes" id="UP000092504"/>
    </source>
</evidence>
<gene>
    <name evidence="1" type="ORF">A8U91_02423</name>
</gene>
<reference evidence="1 2" key="1">
    <citation type="submission" date="2016-06" db="EMBL/GenBank/DDBJ databases">
        <title>Genome sequence of halotolerant plant growth promoting strain of Halomonas elongata HEK1 isolated from salterns of Rann of Kutch, Gujarat, India.</title>
        <authorList>
            <person name="Gaba S."/>
            <person name="Singh R.N."/>
            <person name="Abrol S."/>
            <person name="Kaushik R."/>
            <person name="Saxena A.K."/>
        </authorList>
    </citation>
    <scope>NUCLEOTIDE SEQUENCE [LARGE SCALE GENOMIC DNA]</scope>
    <source>
        <strain evidence="1 2">HEK1</strain>
    </source>
</reference>
<dbReference type="AlphaFoldDB" id="A0A1B8P760"/>
<proteinExistence type="predicted"/>
<dbReference type="Proteomes" id="UP000092504">
    <property type="component" value="Unassembled WGS sequence"/>
</dbReference>
<organism evidence="1 2">
    <name type="scientific">Halomonas elongata</name>
    <dbReference type="NCBI Taxonomy" id="2746"/>
    <lineage>
        <taxon>Bacteria</taxon>
        <taxon>Pseudomonadati</taxon>
        <taxon>Pseudomonadota</taxon>
        <taxon>Gammaproteobacteria</taxon>
        <taxon>Oceanospirillales</taxon>
        <taxon>Halomonadaceae</taxon>
        <taxon>Halomonas</taxon>
    </lineage>
</organism>
<dbReference type="PATRIC" id="fig|2746.7.peg.2486"/>
<protein>
    <submittedName>
        <fullName evidence="1">Uncharacterized protein</fullName>
    </submittedName>
</protein>
<evidence type="ECO:0000313" key="1">
    <source>
        <dbReference type="EMBL" id="OBX38043.1"/>
    </source>
</evidence>
<comment type="caution">
    <text evidence="1">The sequence shown here is derived from an EMBL/GenBank/DDBJ whole genome shotgun (WGS) entry which is preliminary data.</text>
</comment>
<dbReference type="EMBL" id="MAJD01000001">
    <property type="protein sequence ID" value="OBX38043.1"/>
    <property type="molecule type" value="Genomic_DNA"/>
</dbReference>